<dbReference type="InterPro" id="IPR011991">
    <property type="entry name" value="ArsR-like_HTH"/>
</dbReference>
<dbReference type="NCBIfam" id="NF033788">
    <property type="entry name" value="HTH_metalloreg"/>
    <property type="match status" value="1"/>
</dbReference>
<dbReference type="KEGG" id="chk:D4L85_14050"/>
<dbReference type="PANTHER" id="PTHR38600">
    <property type="entry name" value="TRANSCRIPTIONAL REGULATORY PROTEIN"/>
    <property type="match status" value="1"/>
</dbReference>
<accession>A0A385SK52</accession>
<reference evidence="3" key="1">
    <citation type="submission" date="2018-09" db="EMBL/GenBank/DDBJ databases">
        <title>Chryseolinea sp. KIS68-18 isolated from soil.</title>
        <authorList>
            <person name="Weon H.-Y."/>
            <person name="Kwon S.-W."/>
            <person name="Lee S.A."/>
        </authorList>
    </citation>
    <scope>NUCLEOTIDE SEQUENCE [LARGE SCALE GENOMIC DNA]</scope>
    <source>
        <strain evidence="3">KIS68-18</strain>
    </source>
</reference>
<proteinExistence type="predicted"/>
<dbReference type="PRINTS" id="PR00778">
    <property type="entry name" value="HTHARSR"/>
</dbReference>
<keyword evidence="3" id="KW-1185">Reference proteome</keyword>
<evidence type="ECO:0000313" key="3">
    <source>
        <dbReference type="Proteomes" id="UP000266183"/>
    </source>
</evidence>
<dbReference type="CDD" id="cd00090">
    <property type="entry name" value="HTH_ARSR"/>
    <property type="match status" value="1"/>
</dbReference>
<gene>
    <name evidence="2" type="ORF">D4L85_14050</name>
</gene>
<dbReference type="AlphaFoldDB" id="A0A385SK52"/>
<dbReference type="GO" id="GO:0003700">
    <property type="term" value="F:DNA-binding transcription factor activity"/>
    <property type="evidence" value="ECO:0007669"/>
    <property type="project" value="InterPro"/>
</dbReference>
<dbReference type="OrthoDB" id="9799175at2"/>
<dbReference type="InterPro" id="IPR036388">
    <property type="entry name" value="WH-like_DNA-bd_sf"/>
</dbReference>
<name>A0A385SK52_9BACT</name>
<sequence length="112" mass="13309">MPTYNTDPFYALADPNRRAILMLIRKEKRSINTLATNFDVSRPAVSKHIKVLHDAGFLHYEDVGRERFCRLNPDGFNGVKEWVEHFEQFWETKVHNLEQLLKKRANLKNKKR</sequence>
<protein>
    <submittedName>
        <fullName evidence="2">Transcriptional regulator</fullName>
    </submittedName>
</protein>
<dbReference type="InterPro" id="IPR001845">
    <property type="entry name" value="HTH_ArsR_DNA-bd_dom"/>
</dbReference>
<dbReference type="EMBL" id="CP032382">
    <property type="protein sequence ID" value="AYB31619.1"/>
    <property type="molecule type" value="Genomic_DNA"/>
</dbReference>
<dbReference type="InterPro" id="IPR036390">
    <property type="entry name" value="WH_DNA-bd_sf"/>
</dbReference>
<feature type="domain" description="HTH arsR-type" evidence="1">
    <location>
        <begin position="1"/>
        <end position="101"/>
    </location>
</feature>
<dbReference type="Gene3D" id="1.10.10.10">
    <property type="entry name" value="Winged helix-like DNA-binding domain superfamily/Winged helix DNA-binding domain"/>
    <property type="match status" value="1"/>
</dbReference>
<dbReference type="RefSeq" id="WP_119754889.1">
    <property type="nucleotide sequence ID" value="NZ_CP032382.1"/>
</dbReference>
<dbReference type="Pfam" id="PF01022">
    <property type="entry name" value="HTH_5"/>
    <property type="match status" value="1"/>
</dbReference>
<evidence type="ECO:0000259" key="1">
    <source>
        <dbReference type="PROSITE" id="PS50987"/>
    </source>
</evidence>
<dbReference type="PROSITE" id="PS50987">
    <property type="entry name" value="HTH_ARSR_2"/>
    <property type="match status" value="1"/>
</dbReference>
<dbReference type="Proteomes" id="UP000266183">
    <property type="component" value="Chromosome"/>
</dbReference>
<dbReference type="SMART" id="SM00418">
    <property type="entry name" value="HTH_ARSR"/>
    <property type="match status" value="1"/>
</dbReference>
<evidence type="ECO:0000313" key="2">
    <source>
        <dbReference type="EMBL" id="AYB31619.1"/>
    </source>
</evidence>
<dbReference type="SUPFAM" id="SSF46785">
    <property type="entry name" value="Winged helix' DNA-binding domain"/>
    <property type="match status" value="1"/>
</dbReference>
<dbReference type="PANTHER" id="PTHR38600:SF2">
    <property type="entry name" value="SLL0088 PROTEIN"/>
    <property type="match status" value="1"/>
</dbReference>
<organism evidence="2 3">
    <name type="scientific">Chryseolinea soli</name>
    <dbReference type="NCBI Taxonomy" id="2321403"/>
    <lineage>
        <taxon>Bacteria</taxon>
        <taxon>Pseudomonadati</taxon>
        <taxon>Bacteroidota</taxon>
        <taxon>Cytophagia</taxon>
        <taxon>Cytophagales</taxon>
        <taxon>Fulvivirgaceae</taxon>
        <taxon>Chryseolinea</taxon>
    </lineage>
</organism>